<feature type="transmembrane region" description="Helical" evidence="1">
    <location>
        <begin position="166"/>
        <end position="187"/>
    </location>
</feature>
<dbReference type="EMBL" id="HG966617">
    <property type="protein sequence ID" value="CDO58337.1"/>
    <property type="molecule type" value="Genomic_DNA"/>
</dbReference>
<dbReference type="AlphaFoldDB" id="X5MBN3"/>
<feature type="transmembrane region" description="Helical" evidence="1">
    <location>
        <begin position="33"/>
        <end position="63"/>
    </location>
</feature>
<reference evidence="2 3" key="1">
    <citation type="journal article" date="2014" name="Front. Genet.">
        <title>Genome and metabolic network of "Candidatus Phaeomarinobacter ectocarpi" Ec32, a new candidate genus of Alphaproteobacteria frequently associated with brown algae.</title>
        <authorList>
            <person name="Dittami S.M."/>
            <person name="Barbeyron T."/>
            <person name="Boyen C."/>
            <person name="Cambefort J."/>
            <person name="Collet G."/>
            <person name="Delage L."/>
            <person name="Gobet A."/>
            <person name="Groisillier A."/>
            <person name="Leblanc C."/>
            <person name="Michel G."/>
            <person name="Scornet D."/>
            <person name="Siegel A."/>
            <person name="Tapia J.E."/>
            <person name="Tonon T."/>
        </authorList>
    </citation>
    <scope>NUCLEOTIDE SEQUENCE [LARGE SCALE GENOMIC DNA]</scope>
    <source>
        <strain evidence="2 3">Ec32</strain>
    </source>
</reference>
<feature type="transmembrane region" description="Helical" evidence="1">
    <location>
        <begin position="75"/>
        <end position="96"/>
    </location>
</feature>
<dbReference type="KEGG" id="pect:BN1012_Phect123"/>
<feature type="transmembrane region" description="Helical" evidence="1">
    <location>
        <begin position="351"/>
        <end position="369"/>
    </location>
</feature>
<dbReference type="STRING" id="1458461.BN1012_Phect123"/>
<accession>X5MBN3</accession>
<dbReference type="PANTHER" id="PTHR38457:SF1">
    <property type="entry name" value="REGULATOR ABRB-RELATED"/>
    <property type="match status" value="1"/>
</dbReference>
<dbReference type="Pfam" id="PF05145">
    <property type="entry name" value="AbrB"/>
    <property type="match status" value="1"/>
</dbReference>
<evidence type="ECO:0000256" key="1">
    <source>
        <dbReference type="SAM" id="Phobius"/>
    </source>
</evidence>
<feature type="transmembrane region" description="Helical" evidence="1">
    <location>
        <begin position="290"/>
        <end position="313"/>
    </location>
</feature>
<name>X5MBN3_9HYPH</name>
<protein>
    <submittedName>
        <fullName evidence="2">Bll1341 protein</fullName>
    </submittedName>
</protein>
<feature type="transmembrane region" description="Helical" evidence="1">
    <location>
        <begin position="108"/>
        <end position="130"/>
    </location>
</feature>
<dbReference type="GO" id="GO:0016020">
    <property type="term" value="C:membrane"/>
    <property type="evidence" value="ECO:0007669"/>
    <property type="project" value="InterPro"/>
</dbReference>
<dbReference type="PIRSF" id="PIRSF038991">
    <property type="entry name" value="Protein_AbrB"/>
    <property type="match status" value="1"/>
</dbReference>
<proteinExistence type="predicted"/>
<dbReference type="Proteomes" id="UP000032160">
    <property type="component" value="Chromosome I"/>
</dbReference>
<keyword evidence="1" id="KW-1133">Transmembrane helix</keyword>
<dbReference type="GO" id="GO:0010468">
    <property type="term" value="P:regulation of gene expression"/>
    <property type="evidence" value="ECO:0007669"/>
    <property type="project" value="InterPro"/>
</dbReference>
<keyword evidence="3" id="KW-1185">Reference proteome</keyword>
<evidence type="ECO:0000313" key="3">
    <source>
        <dbReference type="Proteomes" id="UP000032160"/>
    </source>
</evidence>
<keyword evidence="1" id="KW-0472">Membrane</keyword>
<gene>
    <name evidence="2" type="ORF">BN1012_Phect123</name>
</gene>
<dbReference type="InterPro" id="IPR017516">
    <property type="entry name" value="AbrB_dup"/>
</dbReference>
<feature type="transmembrane region" description="Helical" evidence="1">
    <location>
        <begin position="260"/>
        <end position="278"/>
    </location>
</feature>
<feature type="transmembrane region" description="Helical" evidence="1">
    <location>
        <begin position="233"/>
        <end position="254"/>
    </location>
</feature>
<feature type="transmembrane region" description="Helical" evidence="1">
    <location>
        <begin position="207"/>
        <end position="226"/>
    </location>
</feature>
<dbReference type="PANTHER" id="PTHR38457">
    <property type="entry name" value="REGULATOR ABRB-RELATED"/>
    <property type="match status" value="1"/>
</dbReference>
<feature type="transmembrane region" description="Helical" evidence="1">
    <location>
        <begin position="319"/>
        <end position="339"/>
    </location>
</feature>
<dbReference type="OrthoDB" id="7157734at2"/>
<organism evidence="2 3">
    <name type="scientific">Candidatus Phaeomarinibacter ectocarpi</name>
    <dbReference type="NCBI Taxonomy" id="1458461"/>
    <lineage>
        <taxon>Bacteria</taxon>
        <taxon>Pseudomonadati</taxon>
        <taxon>Pseudomonadota</taxon>
        <taxon>Alphaproteobacteria</taxon>
        <taxon>Hyphomicrobiales</taxon>
        <taxon>Parvibaculaceae</taxon>
        <taxon>Candidatus Phaeomarinibacter</taxon>
    </lineage>
</organism>
<dbReference type="RefSeq" id="WP_052534883.1">
    <property type="nucleotide sequence ID" value="NZ_HG966617.1"/>
</dbReference>
<sequence length="385" mass="39394">MTSAPKSPKDSLSAVAAGGLALPGSTPPDFRTVATTLLIASVGGGLFAIAGAPLAWMLGAMFITTGVAMAGLAKLGIYAWLRTTMIAVLGVMLGSAFTPELLSQMLGWWPDVLVLAVFIAFVTATGFIVFRYGAGYDTTTAYFSATPGGLSEMAIMGHELGADIRTISLIHATRILVVVATIPVYFRVVEGLEIPALPRNVGSLIDLGIYEAVMLSGCALLGVPLGRISRVPAGSLIGPMVLSAAVHLAGLSSGKPPAEIVAAAQVVVGASIGCRFAGLTLADARKIISAGLISGLLMVIAAALAAYSLSAFLDRPVEVLVLSFAPGGLAEMALIALILGIDTAFVSAMHVLRIAMVVIGAPVVFRLMGVESGKSDTIKSETIED</sequence>
<dbReference type="NCBIfam" id="TIGR03082">
    <property type="entry name" value="Gneg_AbrB_dup"/>
    <property type="match status" value="2"/>
</dbReference>
<evidence type="ECO:0000313" key="2">
    <source>
        <dbReference type="EMBL" id="CDO58337.1"/>
    </source>
</evidence>
<dbReference type="InterPro" id="IPR007820">
    <property type="entry name" value="AbrB_fam"/>
</dbReference>
<dbReference type="HOGENOM" id="CLU_050210_2_1_5"/>
<keyword evidence="1" id="KW-0812">Transmembrane</keyword>